<dbReference type="EMBL" id="BQNB010012557">
    <property type="protein sequence ID" value="GJT05063.1"/>
    <property type="molecule type" value="Genomic_DNA"/>
</dbReference>
<evidence type="ECO:0000256" key="2">
    <source>
        <dbReference type="SAM" id="Coils"/>
    </source>
</evidence>
<keyword evidence="1" id="KW-0378">Hydrolase</keyword>
<dbReference type="Pfam" id="PF22936">
    <property type="entry name" value="Pol_BBD"/>
    <property type="match status" value="1"/>
</dbReference>
<dbReference type="PROSITE" id="PS50994">
    <property type="entry name" value="INTEGRASE"/>
    <property type="match status" value="1"/>
</dbReference>
<dbReference type="SUPFAM" id="SSF53098">
    <property type="entry name" value="Ribonuclease H-like"/>
    <property type="match status" value="1"/>
</dbReference>
<dbReference type="InterPro" id="IPR036875">
    <property type="entry name" value="Znf_CCHC_sf"/>
</dbReference>
<dbReference type="InterPro" id="IPR012337">
    <property type="entry name" value="RNaseH-like_sf"/>
</dbReference>
<comment type="caution">
    <text evidence="5">The sequence shown here is derived from an EMBL/GenBank/DDBJ whole genome shotgun (WGS) entry which is preliminary data.</text>
</comment>
<gene>
    <name evidence="5" type="ORF">Tco_0839525</name>
</gene>
<feature type="compositionally biased region" description="Basic and acidic residues" evidence="3">
    <location>
        <begin position="197"/>
        <end position="206"/>
    </location>
</feature>
<dbReference type="Pfam" id="PF13976">
    <property type="entry name" value="gag_pre-integrs"/>
    <property type="match status" value="1"/>
</dbReference>
<evidence type="ECO:0000259" key="4">
    <source>
        <dbReference type="PROSITE" id="PS50994"/>
    </source>
</evidence>
<dbReference type="Gene3D" id="3.30.420.10">
    <property type="entry name" value="Ribonuclease H-like superfamily/Ribonuclease H"/>
    <property type="match status" value="2"/>
</dbReference>
<keyword evidence="2" id="KW-0175">Coiled coil</keyword>
<feature type="compositionally biased region" description="Polar residues" evidence="3">
    <location>
        <begin position="239"/>
        <end position="261"/>
    </location>
</feature>
<dbReference type="InterPro" id="IPR057670">
    <property type="entry name" value="SH3_retrovirus"/>
</dbReference>
<reference evidence="5" key="2">
    <citation type="submission" date="2022-01" db="EMBL/GenBank/DDBJ databases">
        <authorList>
            <person name="Yamashiro T."/>
            <person name="Shiraishi A."/>
            <person name="Satake H."/>
            <person name="Nakayama K."/>
        </authorList>
    </citation>
    <scope>NUCLEOTIDE SEQUENCE</scope>
</reference>
<sequence>MLSMRVKQFYKKTGRKLIFNGKEPVGFDKTKVECFNCHRRGHFAREYRAPRNQWNMNGDAGYRSRDNTKRTVPVETSDALVVQDNALIVQDGLGYDWSYVAQYESTEFALMAYTSNSFGSDTELDETLREKDDLKAKLEQFETSSKNLNKLINSQLSAKDKTGLGYGDQLNENDSSGSELFNSVFDSRLSDGDDNQTNDRFKKDNGYHAVPPPLTRNYMPPLADLSFAGLDDSVYRPTTNKTSASVSQVEASTSQTSNTSVEMPRVESVRPSGVIIEDWVSDDEDIFQSNDLQATDKPSFKRIEFTNARNESVKPKQAKKPRMITQNPKVDRRDWNGQMTQKLGLGFGFTKKACFVCGSYSHLIKDCDFHEKRMAKSVLKDMGKVTGHREVRPVWNNTQRINHQNKFVPSAVLTRFGRVPVSAAKQSSFRAAASTGAVKQVNTATHTNRVNVSKTRTNTFHKSHSPIRRPFHKSTAPNTSISNEIVNTVRVKGVNTAGQTAVSAVKGNGVTAIKASTGCVWRPKMTDLNNVSKDNSGSWVSKRGNPQQALKNKGIFDSGCSRHMTGNKDFLTDYQDIDGGFVAFGGGTRGGKITGKGKIRTDKLDFEDVFFVKELNFNLFSVSQMCDKKNNVLFTETECLVLSPDFKLLDENQVLLRVPRQSNMYSFDLRNVVPSGDLTCLFANATIDESKLWHRRMGHVNFKTMNKLVKGNLVRGKIFVNDHTCVACQKGKQHKASCKTKLVSSISQPLQMLHMDLFGPTSVRSINHKTYCLVVTDDFSRFSWVFFLASKDETRIKREFSVARTPQQNGVAERKNRTLIEAARTMLADSLLPTVFWAEAVNTACYVLNRVLVTKPHNKTPYELIIGRPPSISFMRPFGCFVTILNTLDPLGKFDGKAEEGFLVGYSVNSKAFRVFNSHTRKVEENLHVNFLENKPNVAGQGPNWLFDIDSLTNFMNYQPVTIGNQTNKHACPQETNGNTDETDEDDTANDVAGEKPVQKPVSENEQALKNVLDKMIDQEKEAKKQSDAVRKEFEAQCNMQNLSGKTTRASSTNSFNTVSTPVNTAGGSRIFGDVGSSFIRLSKFTNLPYDPLMPDLEDTPEVPNNGIFGSAYDDDDLDTCNSPYVDQVVGAEADFNNMEPSTIEPTKIAQALDDESWVEAIQEELL</sequence>
<organism evidence="5 6">
    <name type="scientific">Tanacetum coccineum</name>
    <dbReference type="NCBI Taxonomy" id="301880"/>
    <lineage>
        <taxon>Eukaryota</taxon>
        <taxon>Viridiplantae</taxon>
        <taxon>Streptophyta</taxon>
        <taxon>Embryophyta</taxon>
        <taxon>Tracheophyta</taxon>
        <taxon>Spermatophyta</taxon>
        <taxon>Magnoliopsida</taxon>
        <taxon>eudicotyledons</taxon>
        <taxon>Gunneridae</taxon>
        <taxon>Pentapetalae</taxon>
        <taxon>asterids</taxon>
        <taxon>campanulids</taxon>
        <taxon>Asterales</taxon>
        <taxon>Asteraceae</taxon>
        <taxon>Asteroideae</taxon>
        <taxon>Anthemideae</taxon>
        <taxon>Anthemidinae</taxon>
        <taxon>Tanacetum</taxon>
    </lineage>
</organism>
<feature type="coiled-coil region" evidence="2">
    <location>
        <begin position="124"/>
        <end position="151"/>
    </location>
</feature>
<proteinExistence type="predicted"/>
<dbReference type="InterPro" id="IPR001584">
    <property type="entry name" value="Integrase_cat-core"/>
</dbReference>
<evidence type="ECO:0000256" key="3">
    <source>
        <dbReference type="SAM" id="MobiDB-lite"/>
    </source>
</evidence>
<evidence type="ECO:0000313" key="5">
    <source>
        <dbReference type="EMBL" id="GJT05063.1"/>
    </source>
</evidence>
<evidence type="ECO:0000256" key="1">
    <source>
        <dbReference type="ARBA" id="ARBA00022670"/>
    </source>
</evidence>
<feature type="region of interest" description="Disordered" evidence="3">
    <location>
        <begin position="459"/>
        <end position="478"/>
    </location>
</feature>
<dbReference type="InterPro" id="IPR025724">
    <property type="entry name" value="GAG-pre-integrase_dom"/>
</dbReference>
<dbReference type="PANTHER" id="PTHR42648">
    <property type="entry name" value="TRANSPOSASE, PUTATIVE-RELATED"/>
    <property type="match status" value="1"/>
</dbReference>
<feature type="region of interest" description="Disordered" evidence="3">
    <location>
        <begin position="239"/>
        <end position="265"/>
    </location>
</feature>
<dbReference type="Proteomes" id="UP001151760">
    <property type="component" value="Unassembled WGS sequence"/>
</dbReference>
<dbReference type="InterPro" id="IPR054722">
    <property type="entry name" value="PolX-like_BBD"/>
</dbReference>
<accession>A0ABQ5ARQ8</accession>
<dbReference type="PANTHER" id="PTHR42648:SF32">
    <property type="entry name" value="RIBONUCLEASE H-LIKE DOMAIN, GAG-PRE-INTEGRASE DOMAIN PROTEIN-RELATED"/>
    <property type="match status" value="1"/>
</dbReference>
<protein>
    <submittedName>
        <fullName evidence="5">Ribonuclease H-like domain-containing protein</fullName>
    </submittedName>
</protein>
<dbReference type="InterPro" id="IPR001878">
    <property type="entry name" value="Znf_CCHC"/>
</dbReference>
<feature type="region of interest" description="Disordered" evidence="3">
    <location>
        <begin position="185"/>
        <end position="215"/>
    </location>
</feature>
<keyword evidence="1" id="KW-0645">Protease</keyword>
<dbReference type="InterPro" id="IPR039537">
    <property type="entry name" value="Retrotran_Ty1/copia-like"/>
</dbReference>
<dbReference type="SMART" id="SM00343">
    <property type="entry name" value="ZnF_C2HC"/>
    <property type="match status" value="2"/>
</dbReference>
<name>A0ABQ5ARQ8_9ASTR</name>
<feature type="region of interest" description="Disordered" evidence="3">
    <location>
        <begin position="964"/>
        <end position="1006"/>
    </location>
</feature>
<feature type="compositionally biased region" description="Basic residues" evidence="3">
    <location>
        <begin position="459"/>
        <end position="472"/>
    </location>
</feature>
<dbReference type="Pfam" id="PF25597">
    <property type="entry name" value="SH3_retrovirus"/>
    <property type="match status" value="1"/>
</dbReference>
<dbReference type="InterPro" id="IPR036397">
    <property type="entry name" value="RNaseH_sf"/>
</dbReference>
<keyword evidence="6" id="KW-1185">Reference proteome</keyword>
<reference evidence="5" key="1">
    <citation type="journal article" date="2022" name="Int. J. Mol. Sci.">
        <title>Draft Genome of Tanacetum Coccineum: Genomic Comparison of Closely Related Tanacetum-Family Plants.</title>
        <authorList>
            <person name="Yamashiro T."/>
            <person name="Shiraishi A."/>
            <person name="Nakayama K."/>
            <person name="Satake H."/>
        </authorList>
    </citation>
    <scope>NUCLEOTIDE SEQUENCE</scope>
</reference>
<evidence type="ECO:0000313" key="6">
    <source>
        <dbReference type="Proteomes" id="UP001151760"/>
    </source>
</evidence>
<feature type="domain" description="Integrase catalytic" evidence="4">
    <location>
        <begin position="774"/>
        <end position="869"/>
    </location>
</feature>
<dbReference type="SUPFAM" id="SSF57756">
    <property type="entry name" value="Retrovirus zinc finger-like domains"/>
    <property type="match status" value="1"/>
</dbReference>